<evidence type="ECO:0000313" key="3">
    <source>
        <dbReference type="Proteomes" id="UP001293254"/>
    </source>
</evidence>
<evidence type="ECO:0000256" key="1">
    <source>
        <dbReference type="SAM" id="Phobius"/>
    </source>
</evidence>
<reference evidence="2" key="2">
    <citation type="journal article" date="2024" name="Plant">
        <title>Genomic evolution and insights into agronomic trait innovations of Sesamum species.</title>
        <authorList>
            <person name="Miao H."/>
            <person name="Wang L."/>
            <person name="Qu L."/>
            <person name="Liu H."/>
            <person name="Sun Y."/>
            <person name="Le M."/>
            <person name="Wang Q."/>
            <person name="Wei S."/>
            <person name="Zheng Y."/>
            <person name="Lin W."/>
            <person name="Duan Y."/>
            <person name="Cao H."/>
            <person name="Xiong S."/>
            <person name="Wang X."/>
            <person name="Wei L."/>
            <person name="Li C."/>
            <person name="Ma Q."/>
            <person name="Ju M."/>
            <person name="Zhao R."/>
            <person name="Li G."/>
            <person name="Mu C."/>
            <person name="Tian Q."/>
            <person name="Mei H."/>
            <person name="Zhang T."/>
            <person name="Gao T."/>
            <person name="Zhang H."/>
        </authorList>
    </citation>
    <scope>NUCLEOTIDE SEQUENCE</scope>
    <source>
        <strain evidence="2">3651</strain>
    </source>
</reference>
<dbReference type="Proteomes" id="UP001293254">
    <property type="component" value="Unassembled WGS sequence"/>
</dbReference>
<gene>
    <name evidence="2" type="ORF">Salat_2956700</name>
</gene>
<protein>
    <submittedName>
        <fullName evidence="2">Uncharacterized protein</fullName>
    </submittedName>
</protein>
<dbReference type="AlphaFoldDB" id="A0AAE1XJH2"/>
<feature type="transmembrane region" description="Helical" evidence="1">
    <location>
        <begin position="35"/>
        <end position="55"/>
    </location>
</feature>
<comment type="caution">
    <text evidence="2">The sequence shown here is derived from an EMBL/GenBank/DDBJ whole genome shotgun (WGS) entry which is preliminary data.</text>
</comment>
<organism evidence="2 3">
    <name type="scientific">Sesamum alatum</name>
    <dbReference type="NCBI Taxonomy" id="300844"/>
    <lineage>
        <taxon>Eukaryota</taxon>
        <taxon>Viridiplantae</taxon>
        <taxon>Streptophyta</taxon>
        <taxon>Embryophyta</taxon>
        <taxon>Tracheophyta</taxon>
        <taxon>Spermatophyta</taxon>
        <taxon>Magnoliopsida</taxon>
        <taxon>eudicotyledons</taxon>
        <taxon>Gunneridae</taxon>
        <taxon>Pentapetalae</taxon>
        <taxon>asterids</taxon>
        <taxon>lamiids</taxon>
        <taxon>Lamiales</taxon>
        <taxon>Pedaliaceae</taxon>
        <taxon>Sesamum</taxon>
    </lineage>
</organism>
<keyword evidence="3" id="KW-1185">Reference proteome</keyword>
<sequence>MDKENFDKTNAAQSDADFCFPSSSLSILKLIAAKFLRYTLFHFTFAFFWLIFPTIPNNSFLGFLVEAPGDVETFTHVLGQVDSGDSKIFDVLSDGKVYTLDLAAAHAMM</sequence>
<reference evidence="2" key="1">
    <citation type="submission" date="2020-06" db="EMBL/GenBank/DDBJ databases">
        <authorList>
            <person name="Li T."/>
            <person name="Hu X."/>
            <person name="Zhang T."/>
            <person name="Song X."/>
            <person name="Zhang H."/>
            <person name="Dai N."/>
            <person name="Sheng W."/>
            <person name="Hou X."/>
            <person name="Wei L."/>
        </authorList>
    </citation>
    <scope>NUCLEOTIDE SEQUENCE</scope>
    <source>
        <strain evidence="2">3651</strain>
        <tissue evidence="2">Leaf</tissue>
    </source>
</reference>
<accession>A0AAE1XJH2</accession>
<keyword evidence="1" id="KW-0472">Membrane</keyword>
<keyword evidence="1" id="KW-0812">Transmembrane</keyword>
<name>A0AAE1XJH2_9LAMI</name>
<proteinExistence type="predicted"/>
<keyword evidence="1" id="KW-1133">Transmembrane helix</keyword>
<dbReference type="EMBL" id="JACGWO010000013">
    <property type="protein sequence ID" value="KAK4413095.1"/>
    <property type="molecule type" value="Genomic_DNA"/>
</dbReference>
<evidence type="ECO:0000313" key="2">
    <source>
        <dbReference type="EMBL" id="KAK4413095.1"/>
    </source>
</evidence>